<organism evidence="1 2">
    <name type="scientific">Candidatus Onthousia excrementipullorum</name>
    <dbReference type="NCBI Taxonomy" id="2840884"/>
    <lineage>
        <taxon>Bacteria</taxon>
        <taxon>Bacillati</taxon>
        <taxon>Bacillota</taxon>
        <taxon>Bacilli</taxon>
        <taxon>Candidatus Onthousia</taxon>
    </lineage>
</organism>
<reference evidence="1" key="1">
    <citation type="submission" date="2020-10" db="EMBL/GenBank/DDBJ databases">
        <authorList>
            <person name="Gilroy R."/>
        </authorList>
    </citation>
    <scope>NUCLEOTIDE SEQUENCE</scope>
    <source>
        <strain evidence="1">CHK184-20233</strain>
    </source>
</reference>
<proteinExistence type="predicted"/>
<evidence type="ECO:0000313" key="1">
    <source>
        <dbReference type="EMBL" id="HIR58668.1"/>
    </source>
</evidence>
<evidence type="ECO:0000313" key="2">
    <source>
        <dbReference type="Proteomes" id="UP000824232"/>
    </source>
</evidence>
<gene>
    <name evidence="1" type="ORF">IAB38_01320</name>
</gene>
<name>A0A9D1DTH5_9FIRM</name>
<sequence>MAIHSFQELQDLLQNVNKEEMYANICRNIKKFRLEKYNEFKKQNLNTSINPYSTENISALLDYNHNHYKRFESENDSTKMIPLEKLVKLSIILDKKLDDFIR</sequence>
<comment type="caution">
    <text evidence="1">The sequence shown here is derived from an EMBL/GenBank/DDBJ whole genome shotgun (WGS) entry which is preliminary data.</text>
</comment>
<dbReference type="AlphaFoldDB" id="A0A9D1DTH5"/>
<reference evidence="1" key="2">
    <citation type="journal article" date="2021" name="PeerJ">
        <title>Extensive microbial diversity within the chicken gut microbiome revealed by metagenomics and culture.</title>
        <authorList>
            <person name="Gilroy R."/>
            <person name="Ravi A."/>
            <person name="Getino M."/>
            <person name="Pursley I."/>
            <person name="Horton D.L."/>
            <person name="Alikhan N.F."/>
            <person name="Baker D."/>
            <person name="Gharbi K."/>
            <person name="Hall N."/>
            <person name="Watson M."/>
            <person name="Adriaenssens E.M."/>
            <person name="Foster-Nyarko E."/>
            <person name="Jarju S."/>
            <person name="Secka A."/>
            <person name="Antonio M."/>
            <person name="Oren A."/>
            <person name="Chaudhuri R.R."/>
            <person name="La Ragione R."/>
            <person name="Hildebrand F."/>
            <person name="Pallen M.J."/>
        </authorList>
    </citation>
    <scope>NUCLEOTIDE SEQUENCE</scope>
    <source>
        <strain evidence="1">CHK184-20233</strain>
    </source>
</reference>
<dbReference type="Proteomes" id="UP000824232">
    <property type="component" value="Unassembled WGS sequence"/>
</dbReference>
<accession>A0A9D1DTH5</accession>
<dbReference type="EMBL" id="DVHC01000014">
    <property type="protein sequence ID" value="HIR58668.1"/>
    <property type="molecule type" value="Genomic_DNA"/>
</dbReference>
<protein>
    <submittedName>
        <fullName evidence="1">Uncharacterized protein</fullName>
    </submittedName>
</protein>